<dbReference type="PANTHER" id="PTHR38683:SF1">
    <property type="entry name" value="CHORISMATE PYRUVATE-LYASE"/>
    <property type="match status" value="1"/>
</dbReference>
<dbReference type="RefSeq" id="WP_316973348.1">
    <property type="nucleotide sequence ID" value="NZ_JAWIIJ010000004.1"/>
</dbReference>
<comment type="catalytic activity">
    <reaction evidence="4">
        <text>chorismate = 4-hydroxybenzoate + pyruvate</text>
        <dbReference type="Rhea" id="RHEA:16505"/>
        <dbReference type="ChEBI" id="CHEBI:15361"/>
        <dbReference type="ChEBI" id="CHEBI:17879"/>
        <dbReference type="ChEBI" id="CHEBI:29748"/>
        <dbReference type="EC" id="4.1.3.40"/>
    </reaction>
</comment>
<feature type="binding site" evidence="4">
    <location>
        <position position="194"/>
    </location>
    <ligand>
        <name>substrate</name>
    </ligand>
</feature>
<organism evidence="5 6">
    <name type="scientific">Marinobacter xestospongiae</name>
    <dbReference type="NCBI Taxonomy" id="994319"/>
    <lineage>
        <taxon>Bacteria</taxon>
        <taxon>Pseudomonadati</taxon>
        <taxon>Pseudomonadota</taxon>
        <taxon>Gammaproteobacteria</taxon>
        <taxon>Pseudomonadales</taxon>
        <taxon>Marinobacteraceae</taxon>
        <taxon>Marinobacter</taxon>
    </lineage>
</organism>
<comment type="pathway">
    <text evidence="4">Cofactor biosynthesis; ubiquinone biosynthesis.</text>
</comment>
<evidence type="ECO:0000313" key="5">
    <source>
        <dbReference type="EMBL" id="MDV2078616.1"/>
    </source>
</evidence>
<proteinExistence type="inferred from homology"/>
<name>A0ABU3VWQ3_9GAMM</name>
<keyword evidence="4" id="KW-0670">Pyruvate</keyword>
<dbReference type="Pfam" id="PF04345">
    <property type="entry name" value="Chor_lyase"/>
    <property type="match status" value="1"/>
</dbReference>
<dbReference type="InterPro" id="IPR007440">
    <property type="entry name" value="Chorismate--pyruvate_lyase"/>
</dbReference>
<comment type="subcellular location">
    <subcellularLocation>
        <location evidence="4">Cytoplasm</location>
    </subcellularLocation>
</comment>
<accession>A0ABU3VWQ3</accession>
<keyword evidence="3 4" id="KW-0456">Lyase</keyword>
<evidence type="ECO:0000256" key="1">
    <source>
        <dbReference type="ARBA" id="ARBA00022490"/>
    </source>
</evidence>
<dbReference type="InterPro" id="IPR028978">
    <property type="entry name" value="Chorismate_lyase_/UTRA_dom_sf"/>
</dbReference>
<feature type="binding site" evidence="4">
    <location>
        <position position="109"/>
    </location>
    <ligand>
        <name>substrate</name>
    </ligand>
</feature>
<comment type="function">
    <text evidence="4">Removes the pyruvyl group from chorismate, with concomitant aromatization of the ring, to provide 4-hydroxybenzoate (4HB) for the ubiquinone pathway.</text>
</comment>
<dbReference type="PANTHER" id="PTHR38683">
    <property type="entry name" value="CHORISMATE PYRUVATE-LYASE"/>
    <property type="match status" value="1"/>
</dbReference>
<evidence type="ECO:0000256" key="4">
    <source>
        <dbReference type="HAMAP-Rule" id="MF_01632"/>
    </source>
</evidence>
<evidence type="ECO:0000256" key="3">
    <source>
        <dbReference type="ARBA" id="ARBA00023239"/>
    </source>
</evidence>
<comment type="caution">
    <text evidence="5">The sequence shown here is derived from an EMBL/GenBank/DDBJ whole genome shotgun (WGS) entry which is preliminary data.</text>
</comment>
<feature type="binding site" evidence="4">
    <location>
        <position position="147"/>
    </location>
    <ligand>
        <name>substrate</name>
    </ligand>
</feature>
<dbReference type="EC" id="4.1.3.40" evidence="4"/>
<dbReference type="EMBL" id="JAWIIJ010000004">
    <property type="protein sequence ID" value="MDV2078616.1"/>
    <property type="molecule type" value="Genomic_DNA"/>
</dbReference>
<keyword evidence="6" id="KW-1185">Reference proteome</keyword>
<keyword evidence="1 4" id="KW-0963">Cytoplasm</keyword>
<sequence length="205" mass="23168">MPLRDFEVASPSRCDHPVGLSPATPGQPPAFALPRTHWHPSWQAAALHQRQPLQALAFWLQLEGSLTRALTLRCRQRFDVDVVREAFTRPSLEESRRLGLPERQLAWIREVRLCGDGQPWVLARTVMPAATLRGSGRRLRHLGRRPLGSYLFATRQWQRSGFETGLCHASGQHQPRVARRSCFHGPQGAILVSEYFLPGLTRSAE</sequence>
<evidence type="ECO:0000313" key="6">
    <source>
        <dbReference type="Proteomes" id="UP001269819"/>
    </source>
</evidence>
<comment type="caution">
    <text evidence="4">Lacks conserved residue(s) required for the propagation of feature annotation.</text>
</comment>
<protein>
    <recommendedName>
        <fullName evidence="4">Probable chorismate pyruvate-lyase</fullName>
        <shortName evidence="4">CL</shortName>
        <shortName evidence="4">CPL</shortName>
        <ecNumber evidence="4">4.1.3.40</ecNumber>
    </recommendedName>
</protein>
<dbReference type="GO" id="GO:0008813">
    <property type="term" value="F:chorismate lyase activity"/>
    <property type="evidence" value="ECO:0007669"/>
    <property type="project" value="UniProtKB-EC"/>
</dbReference>
<keyword evidence="2 4" id="KW-0831">Ubiquinone biosynthesis</keyword>
<dbReference type="HAMAP" id="MF_01632">
    <property type="entry name" value="UbiC"/>
    <property type="match status" value="1"/>
</dbReference>
<evidence type="ECO:0000256" key="2">
    <source>
        <dbReference type="ARBA" id="ARBA00022688"/>
    </source>
</evidence>
<dbReference type="SUPFAM" id="SSF64288">
    <property type="entry name" value="Chorismate lyase-like"/>
    <property type="match status" value="1"/>
</dbReference>
<comment type="similarity">
    <text evidence="4">Belongs to the UbiC family.</text>
</comment>
<gene>
    <name evidence="4" type="primary">ubiC</name>
    <name evidence="5" type="ORF">RYS15_07960</name>
</gene>
<reference evidence="5 6" key="1">
    <citation type="submission" date="2023-10" db="EMBL/GenBank/DDBJ databases">
        <title>Characteristics and mechanism of a salt-tolerant marine origin heterotrophic nitrifying- aerobic denitrifying bacteria Marinobacter xestospongiae HN1.</title>
        <authorList>
            <person name="Qi R."/>
        </authorList>
    </citation>
    <scope>NUCLEOTIDE SEQUENCE [LARGE SCALE GENOMIC DNA]</scope>
    <source>
        <strain evidence="5 6">HN1</strain>
    </source>
</reference>
<dbReference type="Gene3D" id="3.40.1410.10">
    <property type="entry name" value="Chorismate lyase-like"/>
    <property type="match status" value="1"/>
</dbReference>
<dbReference type="Proteomes" id="UP001269819">
    <property type="component" value="Unassembled WGS sequence"/>
</dbReference>